<accession>F4WV08</accession>
<protein>
    <submittedName>
        <fullName evidence="2">Mariner Mos1 transposase</fullName>
    </submittedName>
</protein>
<dbReference type="InterPro" id="IPR041426">
    <property type="entry name" value="Mos1_HTH"/>
</dbReference>
<feature type="non-terminal residue" evidence="2">
    <location>
        <position position="1"/>
    </location>
</feature>
<sequence length="86" mass="10082">RAALIFCFHLKKTAAESYRLLREAYGEHVPSQDTCERWSRRFKSGDFDVADKEHGKPSKRYEDVELQVLLDEDDSQTQKQFNSQSN</sequence>
<organism evidence="3">
    <name type="scientific">Acromyrmex echinatior</name>
    <name type="common">Panamanian leafcutter ant</name>
    <name type="synonym">Acromyrmex octospinosus echinatior</name>
    <dbReference type="NCBI Taxonomy" id="103372"/>
    <lineage>
        <taxon>Eukaryota</taxon>
        <taxon>Metazoa</taxon>
        <taxon>Ecdysozoa</taxon>
        <taxon>Arthropoda</taxon>
        <taxon>Hexapoda</taxon>
        <taxon>Insecta</taxon>
        <taxon>Pterygota</taxon>
        <taxon>Neoptera</taxon>
        <taxon>Endopterygota</taxon>
        <taxon>Hymenoptera</taxon>
        <taxon>Apocrita</taxon>
        <taxon>Aculeata</taxon>
        <taxon>Formicoidea</taxon>
        <taxon>Formicidae</taxon>
        <taxon>Myrmicinae</taxon>
        <taxon>Acromyrmex</taxon>
    </lineage>
</organism>
<keyword evidence="3" id="KW-1185">Reference proteome</keyword>
<name>F4WV08_ACREC</name>
<dbReference type="PANTHER" id="PTHR46060:SF1">
    <property type="entry name" value="MARINER MOS1 TRANSPOSASE-LIKE PROTEIN"/>
    <property type="match status" value="1"/>
</dbReference>
<evidence type="ECO:0000313" key="2">
    <source>
        <dbReference type="EMBL" id="EGI61965.1"/>
    </source>
</evidence>
<dbReference type="EMBL" id="GL888383">
    <property type="protein sequence ID" value="EGI61965.1"/>
    <property type="molecule type" value="Genomic_DNA"/>
</dbReference>
<dbReference type="Proteomes" id="UP000007755">
    <property type="component" value="Unassembled WGS sequence"/>
</dbReference>
<dbReference type="AlphaFoldDB" id="F4WV08"/>
<proteinExistence type="predicted"/>
<evidence type="ECO:0000313" key="3">
    <source>
        <dbReference type="Proteomes" id="UP000007755"/>
    </source>
</evidence>
<dbReference type="InParanoid" id="F4WV08"/>
<dbReference type="Gene3D" id="1.10.10.1450">
    <property type="match status" value="1"/>
</dbReference>
<gene>
    <name evidence="2" type="ORF">G5I_09740</name>
</gene>
<reference evidence="2" key="1">
    <citation type="submission" date="2011-02" db="EMBL/GenBank/DDBJ databases">
        <title>The genome of the leaf-cutting ant Acromyrmex echinatior suggests key adaptations to social evolution and fungus farming.</title>
        <authorList>
            <person name="Nygaard S."/>
            <person name="Zhang G."/>
        </authorList>
    </citation>
    <scope>NUCLEOTIDE SEQUENCE</scope>
</reference>
<dbReference type="Pfam" id="PF17906">
    <property type="entry name" value="HTH_48"/>
    <property type="match status" value="1"/>
</dbReference>
<evidence type="ECO:0000259" key="1">
    <source>
        <dbReference type="Pfam" id="PF17906"/>
    </source>
</evidence>
<feature type="domain" description="Mos1 transposase HTH" evidence="1">
    <location>
        <begin position="1"/>
        <end position="46"/>
    </location>
</feature>
<dbReference type="PANTHER" id="PTHR46060">
    <property type="entry name" value="MARINER MOS1 TRANSPOSASE-LIKE PROTEIN"/>
    <property type="match status" value="1"/>
</dbReference>
<dbReference type="InterPro" id="IPR052709">
    <property type="entry name" value="Transposase-MT_Hybrid"/>
</dbReference>